<organism evidence="1 2">
    <name type="scientific">Enterococcus dongliensis</name>
    <dbReference type="NCBI Taxonomy" id="2559925"/>
    <lineage>
        <taxon>Bacteria</taxon>
        <taxon>Bacillati</taxon>
        <taxon>Bacillota</taxon>
        <taxon>Bacilli</taxon>
        <taxon>Lactobacillales</taxon>
        <taxon>Enterococcaceae</taxon>
        <taxon>Enterococcus</taxon>
    </lineage>
</organism>
<proteinExistence type="predicted"/>
<reference evidence="1" key="1">
    <citation type="submission" date="2023-03" db="EMBL/GenBank/DDBJ databases">
        <authorList>
            <person name="Shen W."/>
            <person name="Cai J."/>
        </authorList>
    </citation>
    <scope>NUCLEOTIDE SEQUENCE</scope>
    <source>
        <strain evidence="1">P55-2</strain>
    </source>
</reference>
<dbReference type="Proteomes" id="UP001245561">
    <property type="component" value="Unassembled WGS sequence"/>
</dbReference>
<dbReference type="EMBL" id="JARPYT010000003">
    <property type="protein sequence ID" value="MDT2636582.1"/>
    <property type="molecule type" value="Genomic_DNA"/>
</dbReference>
<accession>A0AAW8THH5</accession>
<name>A0AAW8THH5_9ENTE</name>
<evidence type="ECO:0000313" key="2">
    <source>
        <dbReference type="Proteomes" id="UP001245561"/>
    </source>
</evidence>
<gene>
    <name evidence="1" type="ORF">P7D36_03505</name>
</gene>
<protein>
    <submittedName>
        <fullName evidence="1">Uncharacterized protein</fullName>
    </submittedName>
</protein>
<evidence type="ECO:0000313" key="1">
    <source>
        <dbReference type="EMBL" id="MDT2636582.1"/>
    </source>
</evidence>
<dbReference type="RefSeq" id="WP_311928543.1">
    <property type="nucleotide sequence ID" value="NZ_JARPYT010000003.1"/>
</dbReference>
<comment type="caution">
    <text evidence="1">The sequence shown here is derived from an EMBL/GenBank/DDBJ whole genome shotgun (WGS) entry which is preliminary data.</text>
</comment>
<dbReference type="AlphaFoldDB" id="A0AAW8THH5"/>
<sequence length="185" mass="20955">MVFGGSSTAKSGDNGTSVVGDGNIFTSLYFDSHTPTVLSRSVILSVCKTIAEMEIEYDDDYSIQRNSDWMEKLAYNDVKVFIEIFDNYSDGYDEVSKVLQTHLKKTVMIKKIRTVYLKVDSTKPEEADGDYIISEIFKELKEEVCCQELIQPVGLYDEDVDAAIYLIMFYAFTKCKILKPVPKGD</sequence>